<feature type="transmembrane region" description="Helical" evidence="7">
    <location>
        <begin position="20"/>
        <end position="40"/>
    </location>
</feature>
<proteinExistence type="predicted"/>
<keyword evidence="2" id="KW-0813">Transport</keyword>
<reference evidence="8 9" key="1">
    <citation type="submission" date="2015-12" db="EMBL/GenBank/DDBJ databases">
        <title>Genome sequence of Tistrella mobilis MCCC 1A02139.</title>
        <authorList>
            <person name="Lu L."/>
            <person name="Lai Q."/>
            <person name="Shao Z."/>
            <person name="Qian P."/>
        </authorList>
    </citation>
    <scope>NUCLEOTIDE SEQUENCE [LARGE SCALE GENOMIC DNA]</scope>
    <source>
        <strain evidence="8 9">MCCC 1A02139</strain>
    </source>
</reference>
<name>A0A162KGW8_9PROT</name>
<evidence type="ECO:0000256" key="1">
    <source>
        <dbReference type="ARBA" id="ARBA00004651"/>
    </source>
</evidence>
<feature type="transmembrane region" description="Helical" evidence="7">
    <location>
        <begin position="142"/>
        <end position="166"/>
    </location>
</feature>
<keyword evidence="4 7" id="KW-0812">Transmembrane</keyword>
<dbReference type="Pfam" id="PF04632">
    <property type="entry name" value="FUSC"/>
    <property type="match status" value="2"/>
</dbReference>
<dbReference type="GO" id="GO:0022857">
    <property type="term" value="F:transmembrane transporter activity"/>
    <property type="evidence" value="ECO:0007669"/>
    <property type="project" value="InterPro"/>
</dbReference>
<dbReference type="GeneID" id="97243751"/>
<evidence type="ECO:0000256" key="7">
    <source>
        <dbReference type="SAM" id="Phobius"/>
    </source>
</evidence>
<evidence type="ECO:0000256" key="3">
    <source>
        <dbReference type="ARBA" id="ARBA00022475"/>
    </source>
</evidence>
<accession>A0A162KGW8</accession>
<evidence type="ECO:0000313" key="8">
    <source>
        <dbReference type="EMBL" id="KYO51239.1"/>
    </source>
</evidence>
<dbReference type="EMBL" id="LPZR01000179">
    <property type="protein sequence ID" value="KYO51239.1"/>
    <property type="molecule type" value="Genomic_DNA"/>
</dbReference>
<evidence type="ECO:0000256" key="6">
    <source>
        <dbReference type="ARBA" id="ARBA00023136"/>
    </source>
</evidence>
<keyword evidence="6 7" id="KW-0472">Membrane</keyword>
<feature type="transmembrane region" description="Helical" evidence="7">
    <location>
        <begin position="432"/>
        <end position="453"/>
    </location>
</feature>
<evidence type="ECO:0000256" key="5">
    <source>
        <dbReference type="ARBA" id="ARBA00022989"/>
    </source>
</evidence>
<dbReference type="RefSeq" id="WP_062766697.1">
    <property type="nucleotide sequence ID" value="NZ_CP121045.1"/>
</dbReference>
<evidence type="ECO:0000256" key="2">
    <source>
        <dbReference type="ARBA" id="ARBA00022448"/>
    </source>
</evidence>
<evidence type="ECO:0000313" key="9">
    <source>
        <dbReference type="Proteomes" id="UP000075787"/>
    </source>
</evidence>
<feature type="transmembrane region" description="Helical" evidence="7">
    <location>
        <begin position="381"/>
        <end position="399"/>
    </location>
</feature>
<dbReference type="InterPro" id="IPR006726">
    <property type="entry name" value="PHBA_efflux_AaeB/fusaric-R"/>
</dbReference>
<sequence length="594" mass="60886">MMSLAVEGWPARLGLDRAGLFQAVRLAAAALIAFSIAALLHVQNAYWAAMPVWVVAQSARGLLIERGMFRILGTLMGAGFGLAAVTFAGDPLLTLVALGFWMAAGAGATRLIRGTASYAPLMAGMTAAVVVLPSLFAPDQSIALAMARVECTLIGVVVVTLVTGLFTPPARRADFLDGLDRLVGAVRDFSGLCRKDVAETELAAAEHRLLARMARLDALTAPVTAGSAEGYRRRRHVDALIFACLDVMAAAESRRLGGGDDRHPDAAEIRLEVARRRLAGALPDTGLRTSDLPMLGADRDWRGAWRMGAVAGGAGFLAGAAGLATGWPAAELAALGVCIFSMVLGSMPLPQKVAPLMFLGVVTGVALATGYRFLVQPYLDGTAMLILTMAPIFLIGGLGRASTRTALPALDANMCFLLASQAGMPAAGASEILAGSAALILGAALVAGTCIALPRRPEGQAARVAALLREDLRRLITGPATEAAAARHAARSTRGILRLMLHLGRAGGMAALPGRPLAVLVLARAVALLAAHPEGRPGLAALAGFAQDPAGTARELEALSAAAADPDLGRSLLLAAAALKAGGRILGPVGKGVA</sequence>
<dbReference type="GO" id="GO:0005886">
    <property type="term" value="C:plasma membrane"/>
    <property type="evidence" value="ECO:0007669"/>
    <property type="project" value="UniProtKB-SubCell"/>
</dbReference>
<dbReference type="PANTHER" id="PTHR30509">
    <property type="entry name" value="P-HYDROXYBENZOIC ACID EFFLUX PUMP SUBUNIT-RELATED"/>
    <property type="match status" value="1"/>
</dbReference>
<dbReference type="Proteomes" id="UP000075787">
    <property type="component" value="Unassembled WGS sequence"/>
</dbReference>
<comment type="subcellular location">
    <subcellularLocation>
        <location evidence="1">Cell membrane</location>
        <topology evidence="1">Multi-pass membrane protein</topology>
    </subcellularLocation>
</comment>
<evidence type="ECO:0008006" key="10">
    <source>
        <dbReference type="Google" id="ProtNLM"/>
    </source>
</evidence>
<gene>
    <name evidence="8" type="ORF">AUP44_01185</name>
</gene>
<dbReference type="OrthoDB" id="8005649at2"/>
<feature type="transmembrane region" description="Helical" evidence="7">
    <location>
        <begin position="118"/>
        <end position="136"/>
    </location>
</feature>
<organism evidence="8 9">
    <name type="scientific">Tistrella mobilis</name>
    <dbReference type="NCBI Taxonomy" id="171437"/>
    <lineage>
        <taxon>Bacteria</taxon>
        <taxon>Pseudomonadati</taxon>
        <taxon>Pseudomonadota</taxon>
        <taxon>Alphaproteobacteria</taxon>
        <taxon>Geminicoccales</taxon>
        <taxon>Geminicoccaceae</taxon>
        <taxon>Tistrella</taxon>
    </lineage>
</organism>
<evidence type="ECO:0000256" key="4">
    <source>
        <dbReference type="ARBA" id="ARBA00022692"/>
    </source>
</evidence>
<dbReference type="PANTHER" id="PTHR30509:SF9">
    <property type="entry name" value="MULTIDRUG RESISTANCE PROTEIN MDTO"/>
    <property type="match status" value="1"/>
</dbReference>
<dbReference type="AlphaFoldDB" id="A0A162KGW8"/>
<comment type="caution">
    <text evidence="8">The sequence shown here is derived from an EMBL/GenBank/DDBJ whole genome shotgun (WGS) entry which is preliminary data.</text>
</comment>
<keyword evidence="5 7" id="KW-1133">Transmembrane helix</keyword>
<feature type="transmembrane region" description="Helical" evidence="7">
    <location>
        <begin position="304"/>
        <end position="326"/>
    </location>
</feature>
<keyword evidence="3" id="KW-1003">Cell membrane</keyword>
<protein>
    <recommendedName>
        <fullName evidence="10">FUSC family protein</fullName>
    </recommendedName>
</protein>
<feature type="transmembrane region" description="Helical" evidence="7">
    <location>
        <begin position="356"/>
        <end position="375"/>
    </location>
</feature>